<name>A0A8K0X9V2_9PEZI</name>
<comment type="caution">
    <text evidence="3">The sequence shown here is derived from an EMBL/GenBank/DDBJ whole genome shotgun (WGS) entry which is preliminary data.</text>
</comment>
<organism evidence="3 4">
    <name type="scientific">Plectosphaerella cucumerina</name>
    <dbReference type="NCBI Taxonomy" id="40658"/>
    <lineage>
        <taxon>Eukaryota</taxon>
        <taxon>Fungi</taxon>
        <taxon>Dikarya</taxon>
        <taxon>Ascomycota</taxon>
        <taxon>Pezizomycotina</taxon>
        <taxon>Sordariomycetes</taxon>
        <taxon>Hypocreomycetidae</taxon>
        <taxon>Glomerellales</taxon>
        <taxon>Plectosphaerellaceae</taxon>
        <taxon>Plectosphaerella</taxon>
    </lineage>
</organism>
<gene>
    <name evidence="3" type="ORF">B0T11DRAFT_335888</name>
</gene>
<dbReference type="EMBL" id="JAGPXD010000001">
    <property type="protein sequence ID" value="KAH7376789.1"/>
    <property type="molecule type" value="Genomic_DNA"/>
</dbReference>
<dbReference type="AlphaFoldDB" id="A0A8K0X9V2"/>
<evidence type="ECO:0000256" key="1">
    <source>
        <dbReference type="SAM" id="MobiDB-lite"/>
    </source>
</evidence>
<feature type="transmembrane region" description="Helical" evidence="2">
    <location>
        <begin position="343"/>
        <end position="360"/>
    </location>
</feature>
<reference evidence="3" key="1">
    <citation type="journal article" date="2021" name="Nat. Commun.">
        <title>Genetic determinants of endophytism in the Arabidopsis root mycobiome.</title>
        <authorList>
            <person name="Mesny F."/>
            <person name="Miyauchi S."/>
            <person name="Thiergart T."/>
            <person name="Pickel B."/>
            <person name="Atanasova L."/>
            <person name="Karlsson M."/>
            <person name="Huettel B."/>
            <person name="Barry K.W."/>
            <person name="Haridas S."/>
            <person name="Chen C."/>
            <person name="Bauer D."/>
            <person name="Andreopoulos W."/>
            <person name="Pangilinan J."/>
            <person name="LaButti K."/>
            <person name="Riley R."/>
            <person name="Lipzen A."/>
            <person name="Clum A."/>
            <person name="Drula E."/>
            <person name="Henrissat B."/>
            <person name="Kohler A."/>
            <person name="Grigoriev I.V."/>
            <person name="Martin F.M."/>
            <person name="Hacquard S."/>
        </authorList>
    </citation>
    <scope>NUCLEOTIDE SEQUENCE</scope>
    <source>
        <strain evidence="3">MPI-CAGE-AT-0016</strain>
    </source>
</reference>
<keyword evidence="2" id="KW-0812">Transmembrane</keyword>
<keyword evidence="2" id="KW-1133">Transmembrane helix</keyword>
<feature type="compositionally biased region" description="Polar residues" evidence="1">
    <location>
        <begin position="170"/>
        <end position="185"/>
    </location>
</feature>
<evidence type="ECO:0000313" key="3">
    <source>
        <dbReference type="EMBL" id="KAH7376789.1"/>
    </source>
</evidence>
<evidence type="ECO:0000313" key="4">
    <source>
        <dbReference type="Proteomes" id="UP000813385"/>
    </source>
</evidence>
<sequence>MSTVTGAPPAVGATKPSSYDQSSSRPSGYDQAPPPRPPYDQPTSSSRPYGESSSSRPSGDPSRPYDQPSSRPYGESSSSRPSGEPSSSRLPGEPSSSRPYGESSSSRPSGEPSSSRPYGEPSSSRPYDQPYSSSRPDDGPSSSGRPYDRPYDRPSQYEMSGGNGFPGPGLSSSRPYQDAPLTQQRPTDPGTWPPPPDAEYPRPIQDSAVPYGPAPYPGPQSNAPYGGPPSQAVEQMPGPAAMPLSQVGEPSHAPIVPHVQSGLAAPMVMSPQDVKSVKASCHVSLQELVSLQNKRYSLGPSAGPEFERQLSIQAGKVLTELRTLRDELGILTKDAQARRWRKWIIGSAVAVFFPLLHRIIPAVKYVFQRTPAEKAEDKTVSDTEHAFARSKEILSRVKDSVFGKGGFASMTFLVFGVLYIFSNEVSLLVAKKMTKRLRRLSTKIERGDEQITEKDLKTLEGWQWRVLLWS</sequence>
<feature type="transmembrane region" description="Helical" evidence="2">
    <location>
        <begin position="407"/>
        <end position="430"/>
    </location>
</feature>
<dbReference type="OrthoDB" id="5215647at2759"/>
<feature type="compositionally biased region" description="Low complexity" evidence="1">
    <location>
        <begin position="41"/>
        <end position="145"/>
    </location>
</feature>
<feature type="compositionally biased region" description="Low complexity" evidence="1">
    <location>
        <begin position="17"/>
        <end position="31"/>
    </location>
</feature>
<keyword evidence="4" id="KW-1185">Reference proteome</keyword>
<proteinExistence type="predicted"/>
<dbReference type="Proteomes" id="UP000813385">
    <property type="component" value="Unassembled WGS sequence"/>
</dbReference>
<feature type="region of interest" description="Disordered" evidence="1">
    <location>
        <begin position="1"/>
        <end position="240"/>
    </location>
</feature>
<evidence type="ECO:0000256" key="2">
    <source>
        <dbReference type="SAM" id="Phobius"/>
    </source>
</evidence>
<keyword evidence="2" id="KW-0472">Membrane</keyword>
<protein>
    <submittedName>
        <fullName evidence="3">Uncharacterized protein</fullName>
    </submittedName>
</protein>
<accession>A0A8K0X9V2</accession>